<protein>
    <submittedName>
        <fullName evidence="1">Uncharacterized protein</fullName>
    </submittedName>
</protein>
<comment type="caution">
    <text evidence="1">The sequence shown here is derived from an EMBL/GenBank/DDBJ whole genome shotgun (WGS) entry which is preliminary data.</text>
</comment>
<keyword evidence="2" id="KW-1185">Reference proteome</keyword>
<dbReference type="OrthoDB" id="10490969at2759"/>
<accession>A0A9W7DX06</accession>
<dbReference type="SUPFAM" id="SSF52058">
    <property type="entry name" value="L domain-like"/>
    <property type="match status" value="1"/>
</dbReference>
<feature type="non-terminal residue" evidence="1">
    <location>
        <position position="293"/>
    </location>
</feature>
<proteinExistence type="predicted"/>
<organism evidence="1 2">
    <name type="scientific">Triparma retinervis</name>
    <dbReference type="NCBI Taxonomy" id="2557542"/>
    <lineage>
        <taxon>Eukaryota</taxon>
        <taxon>Sar</taxon>
        <taxon>Stramenopiles</taxon>
        <taxon>Ochrophyta</taxon>
        <taxon>Bolidophyceae</taxon>
        <taxon>Parmales</taxon>
        <taxon>Triparmaceae</taxon>
        <taxon>Triparma</taxon>
    </lineage>
</organism>
<sequence>MSEVVAATTQRVLEEVKLEIEDFEEEYEGKWRKVKEKVEMMRRTSEEEEKEYGNYYVVTTARVSLVISDRAVREIGEDAFGDCVNLWKIKAPFVEEVGWRAFGRCRNLVEVVFPNVNMVKVNAFFRCYGLRKVALPSARSIDEFAFEDCYDLRHITLHPDVEVDLCAFCLCLSLEVLAASTNFEVDTGDKDEDGYNDPTRGITRYLKWRNESDFARKEQVYTYMAMTKLCFFDEKDPNAPPARAKANDPISKFLVEKCMGDTGIGRHILSFFGERRGKGDLRGATKAELLAVG</sequence>
<gene>
    <name evidence="1" type="ORF">TrRE_jg5906</name>
</gene>
<reference evidence="1" key="1">
    <citation type="submission" date="2022-07" db="EMBL/GenBank/DDBJ databases">
        <title>Genome analysis of Parmales, a sister group of diatoms, reveals the evolutionary specialization of diatoms from phago-mixotrophs to photoautotrophs.</title>
        <authorList>
            <person name="Ban H."/>
            <person name="Sato S."/>
            <person name="Yoshikawa S."/>
            <person name="Kazumasa Y."/>
            <person name="Nakamura Y."/>
            <person name="Ichinomiya M."/>
            <person name="Saitoh K."/>
            <person name="Sato N."/>
            <person name="Blanc-Mathieu R."/>
            <person name="Endo H."/>
            <person name="Kuwata A."/>
            <person name="Ogata H."/>
        </authorList>
    </citation>
    <scope>NUCLEOTIDE SEQUENCE</scope>
</reference>
<dbReference type="EMBL" id="BRXZ01006357">
    <property type="protein sequence ID" value="GMH59569.1"/>
    <property type="molecule type" value="Genomic_DNA"/>
</dbReference>
<dbReference type="Pfam" id="PF13306">
    <property type="entry name" value="LRR_5"/>
    <property type="match status" value="1"/>
</dbReference>
<dbReference type="InterPro" id="IPR026906">
    <property type="entry name" value="LRR_5"/>
</dbReference>
<dbReference type="Gene3D" id="3.80.10.10">
    <property type="entry name" value="Ribonuclease Inhibitor"/>
    <property type="match status" value="1"/>
</dbReference>
<dbReference type="InterPro" id="IPR032675">
    <property type="entry name" value="LRR_dom_sf"/>
</dbReference>
<evidence type="ECO:0000313" key="2">
    <source>
        <dbReference type="Proteomes" id="UP001165082"/>
    </source>
</evidence>
<dbReference type="Proteomes" id="UP001165082">
    <property type="component" value="Unassembled WGS sequence"/>
</dbReference>
<name>A0A9W7DX06_9STRA</name>
<dbReference type="AlphaFoldDB" id="A0A9W7DX06"/>
<evidence type="ECO:0000313" key="1">
    <source>
        <dbReference type="EMBL" id="GMH59569.1"/>
    </source>
</evidence>